<dbReference type="RefSeq" id="WP_198875768.1">
    <property type="nucleotide sequence ID" value="NZ_JAEKMH010000002.1"/>
</dbReference>
<gene>
    <name evidence="3" type="ORF">JEQ47_07295</name>
</gene>
<dbReference type="AlphaFoldDB" id="A0A934MJX8"/>
<evidence type="ECO:0000313" key="3">
    <source>
        <dbReference type="EMBL" id="MBJ3784518.1"/>
    </source>
</evidence>
<name>A0A934MJX8_9HYPH</name>
<keyword evidence="1" id="KW-0732">Signal</keyword>
<dbReference type="SUPFAM" id="SSF53850">
    <property type="entry name" value="Periplasmic binding protein-like II"/>
    <property type="match status" value="1"/>
</dbReference>
<keyword evidence="4" id="KW-1185">Reference proteome</keyword>
<evidence type="ECO:0000256" key="1">
    <source>
        <dbReference type="SAM" id="SignalP"/>
    </source>
</evidence>
<feature type="chain" id="PRO_5037438445" evidence="1">
    <location>
        <begin position="25"/>
        <end position="342"/>
    </location>
</feature>
<evidence type="ECO:0000313" key="4">
    <source>
        <dbReference type="Proteomes" id="UP000602124"/>
    </source>
</evidence>
<comment type="caution">
    <text evidence="3">The sequence shown here is derived from an EMBL/GenBank/DDBJ whole genome shotgun (WGS) entry which is preliminary data.</text>
</comment>
<sequence length="342" mass="35950">MPKITSTVASMLLFAMLLSGPALAQSDEPFRLVVTHLEPPLVPSSVMDLALTLGYFEREGVDVELVRVQQTPSALAALQSGDGDMANIGVDALLQAIAVGADDLRAVTSPNKSLPFLIAAKDSVAAPSDLEGAVFAIGRIGSVDHSLSAEVFDTLGVDIDSMQLFSVGQPNVRAQALAAGQVDATTMSIGTWVSLPDRAGLHVLIDQDAYYAAAPVVSKVNAVPASVLAERPEDVEAVIRALIRISRDFAADPQLWVDAMAEALPHVDRQTLETLAPSYAGSWSINGGMSAAELRETTDWLYRTADFAGMTAPSLDAWVDFGPLDAVLAEVGIVDGADPADR</sequence>
<dbReference type="Proteomes" id="UP000602124">
    <property type="component" value="Unassembled WGS sequence"/>
</dbReference>
<dbReference type="Gene3D" id="3.40.190.10">
    <property type="entry name" value="Periplasmic binding protein-like II"/>
    <property type="match status" value="2"/>
</dbReference>
<feature type="signal peptide" evidence="1">
    <location>
        <begin position="1"/>
        <end position="24"/>
    </location>
</feature>
<evidence type="ECO:0000259" key="2">
    <source>
        <dbReference type="Pfam" id="PF09084"/>
    </source>
</evidence>
<reference evidence="3" key="1">
    <citation type="submission" date="2020-12" db="EMBL/GenBank/DDBJ databases">
        <title>Devosia sp. MSA67 isolated from Mo River.</title>
        <authorList>
            <person name="Ma F."/>
            <person name="Zi Z."/>
        </authorList>
    </citation>
    <scope>NUCLEOTIDE SEQUENCE</scope>
    <source>
        <strain evidence="3">MSA67</strain>
    </source>
</reference>
<dbReference type="EMBL" id="JAEKMH010000002">
    <property type="protein sequence ID" value="MBJ3784518.1"/>
    <property type="molecule type" value="Genomic_DNA"/>
</dbReference>
<dbReference type="InterPro" id="IPR015168">
    <property type="entry name" value="SsuA/THI5"/>
</dbReference>
<protein>
    <submittedName>
        <fullName evidence="3">ABC transporter substrate-binding protein</fullName>
    </submittedName>
</protein>
<feature type="domain" description="SsuA/THI5-like" evidence="2">
    <location>
        <begin position="49"/>
        <end position="254"/>
    </location>
</feature>
<dbReference type="PANTHER" id="PTHR30024">
    <property type="entry name" value="ALIPHATIC SULFONATES-BINDING PROTEIN-RELATED"/>
    <property type="match status" value="1"/>
</dbReference>
<accession>A0A934MJX8</accession>
<organism evidence="3 4">
    <name type="scientific">Devosia sediminis</name>
    <dbReference type="NCBI Taxonomy" id="2798801"/>
    <lineage>
        <taxon>Bacteria</taxon>
        <taxon>Pseudomonadati</taxon>
        <taxon>Pseudomonadota</taxon>
        <taxon>Alphaproteobacteria</taxon>
        <taxon>Hyphomicrobiales</taxon>
        <taxon>Devosiaceae</taxon>
        <taxon>Devosia</taxon>
    </lineage>
</organism>
<dbReference type="Pfam" id="PF09084">
    <property type="entry name" value="NMT1"/>
    <property type="match status" value="1"/>
</dbReference>
<proteinExistence type="predicted"/>